<dbReference type="Gene3D" id="1.10.260.40">
    <property type="entry name" value="lambda repressor-like DNA-binding domains"/>
    <property type="match status" value="1"/>
</dbReference>
<feature type="transmembrane region" description="Helical" evidence="2">
    <location>
        <begin position="104"/>
        <end position="125"/>
    </location>
</feature>
<keyword evidence="2" id="KW-0472">Membrane</keyword>
<feature type="domain" description="HTH cro/C1-type" evidence="3">
    <location>
        <begin position="7"/>
        <end position="68"/>
    </location>
</feature>
<dbReference type="InterPro" id="IPR050400">
    <property type="entry name" value="Bact_Cytoskel_RodZ"/>
</dbReference>
<dbReference type="RefSeq" id="WP_068534732.1">
    <property type="nucleotide sequence ID" value="NZ_LVJH01000029.1"/>
</dbReference>
<dbReference type="Pfam" id="PF13413">
    <property type="entry name" value="HTH_25"/>
    <property type="match status" value="1"/>
</dbReference>
<dbReference type="SUPFAM" id="SSF47413">
    <property type="entry name" value="lambda repressor-like DNA-binding domains"/>
    <property type="match status" value="1"/>
</dbReference>
<keyword evidence="5" id="KW-1185">Reference proteome</keyword>
<dbReference type="STRING" id="494026.PGLA_16480"/>
<dbReference type="GO" id="GO:0003677">
    <property type="term" value="F:DNA binding"/>
    <property type="evidence" value="ECO:0007669"/>
    <property type="project" value="InterPro"/>
</dbReference>
<gene>
    <name evidence="4" type="ORF">PGLA_16480</name>
</gene>
<dbReference type="Proteomes" id="UP000076967">
    <property type="component" value="Unassembled WGS sequence"/>
</dbReference>
<feature type="compositionally biased region" description="Low complexity" evidence="1">
    <location>
        <begin position="303"/>
        <end position="319"/>
    </location>
</feature>
<organism evidence="4 5">
    <name type="scientific">Paenibacillus glacialis</name>
    <dbReference type="NCBI Taxonomy" id="494026"/>
    <lineage>
        <taxon>Bacteria</taxon>
        <taxon>Bacillati</taxon>
        <taxon>Bacillota</taxon>
        <taxon>Bacilli</taxon>
        <taxon>Bacillales</taxon>
        <taxon>Paenibacillaceae</taxon>
        <taxon>Paenibacillus</taxon>
    </lineage>
</organism>
<comment type="caution">
    <text evidence="4">The sequence shown here is derived from an EMBL/GenBank/DDBJ whole genome shotgun (WGS) entry which is preliminary data.</text>
</comment>
<dbReference type="OrthoDB" id="9797543at2"/>
<feature type="region of interest" description="Disordered" evidence="1">
    <location>
        <begin position="287"/>
        <end position="319"/>
    </location>
</feature>
<dbReference type="InterPro" id="IPR025194">
    <property type="entry name" value="RodZ-like_C"/>
</dbReference>
<accession>A0A168K1L9</accession>
<dbReference type="Pfam" id="PF13464">
    <property type="entry name" value="RodZ_C"/>
    <property type="match status" value="1"/>
</dbReference>
<dbReference type="InterPro" id="IPR010982">
    <property type="entry name" value="Lambda_DNA-bd_dom_sf"/>
</dbReference>
<feature type="compositionally biased region" description="Polar residues" evidence="1">
    <location>
        <begin position="159"/>
        <end position="170"/>
    </location>
</feature>
<dbReference type="AlphaFoldDB" id="A0A168K1L9"/>
<keyword evidence="2" id="KW-0812">Transmembrane</keyword>
<keyword evidence="2" id="KW-1133">Transmembrane helix</keyword>
<sequence length="319" mass="35092">MSELGQQLREARLEKGMSLDDVQEMTKIRKRYLEAIEAGDYKVLPGNFYVRAFIKTYAETVGLNPDELLEGHKEVSLSQPEETMEPVIQKRSSNRPPTERNVKWLSTVLMWTFPILIIVVIYLYVSSLDEKPGDKTVDSGQKITGNIQDPKEPTDNGGDVTNTPDTNGGTDETVEPPVEEPPVEEPPVEQPVTVTEAGKSGKKTIFNVSGTDTTPIVVEIKATGKSWVEIYRGSNTKGEKLYFGNTSDGETLKYEMDSQGLFIKSGYSPATTITVAGQIVTDGKSTSNILLQRGTTNQESDPTNTETNTDTNTNTDSVE</sequence>
<dbReference type="EMBL" id="LVJH01000029">
    <property type="protein sequence ID" value="OAB41402.1"/>
    <property type="molecule type" value="Genomic_DNA"/>
</dbReference>
<feature type="compositionally biased region" description="Polar residues" evidence="1">
    <location>
        <begin position="138"/>
        <end position="147"/>
    </location>
</feature>
<evidence type="ECO:0000259" key="3">
    <source>
        <dbReference type="SMART" id="SM00530"/>
    </source>
</evidence>
<proteinExistence type="predicted"/>
<feature type="compositionally biased region" description="Acidic residues" evidence="1">
    <location>
        <begin position="172"/>
        <end position="187"/>
    </location>
</feature>
<evidence type="ECO:0000313" key="4">
    <source>
        <dbReference type="EMBL" id="OAB41402.1"/>
    </source>
</evidence>
<feature type="compositionally biased region" description="Polar residues" evidence="1">
    <location>
        <begin position="287"/>
        <end position="302"/>
    </location>
</feature>
<dbReference type="PANTHER" id="PTHR34475:SF1">
    <property type="entry name" value="CYTOSKELETON PROTEIN RODZ"/>
    <property type="match status" value="1"/>
</dbReference>
<evidence type="ECO:0000313" key="5">
    <source>
        <dbReference type="Proteomes" id="UP000076967"/>
    </source>
</evidence>
<dbReference type="PANTHER" id="PTHR34475">
    <property type="match status" value="1"/>
</dbReference>
<dbReference type="InterPro" id="IPR001387">
    <property type="entry name" value="Cro/C1-type_HTH"/>
</dbReference>
<name>A0A168K1L9_9BACL</name>
<dbReference type="CDD" id="cd00093">
    <property type="entry name" value="HTH_XRE"/>
    <property type="match status" value="1"/>
</dbReference>
<evidence type="ECO:0000256" key="1">
    <source>
        <dbReference type="SAM" id="MobiDB-lite"/>
    </source>
</evidence>
<reference evidence="4 5" key="1">
    <citation type="submission" date="2016-03" db="EMBL/GenBank/DDBJ databases">
        <title>Draft genome sequence of Paenibacillus glacialis DSM 22343.</title>
        <authorList>
            <person name="Shin S.-K."/>
            <person name="Yi H."/>
        </authorList>
    </citation>
    <scope>NUCLEOTIDE SEQUENCE [LARGE SCALE GENOMIC DNA]</scope>
    <source>
        <strain evidence="4 5">DSM 22343</strain>
    </source>
</reference>
<protein>
    <submittedName>
        <fullName evidence="4">XRE family transcriptional regulator</fullName>
    </submittedName>
</protein>
<feature type="region of interest" description="Disordered" evidence="1">
    <location>
        <begin position="133"/>
        <end position="197"/>
    </location>
</feature>
<dbReference type="SMART" id="SM00530">
    <property type="entry name" value="HTH_XRE"/>
    <property type="match status" value="1"/>
</dbReference>
<evidence type="ECO:0000256" key="2">
    <source>
        <dbReference type="SAM" id="Phobius"/>
    </source>
</evidence>
<feature type="region of interest" description="Disordered" evidence="1">
    <location>
        <begin position="75"/>
        <end position="98"/>
    </location>
</feature>